<keyword evidence="1" id="KW-0560">Oxidoreductase</keyword>
<dbReference type="GO" id="GO:0000166">
    <property type="term" value="F:nucleotide binding"/>
    <property type="evidence" value="ECO:0007669"/>
    <property type="project" value="InterPro"/>
</dbReference>
<evidence type="ECO:0000256" key="1">
    <source>
        <dbReference type="ARBA" id="ARBA00023002"/>
    </source>
</evidence>
<accession>A0A1T4JZY3</accession>
<keyword evidence="2" id="KW-0732">Signal</keyword>
<dbReference type="InterPro" id="IPR050463">
    <property type="entry name" value="Gfo/Idh/MocA_oxidrdct_glycsds"/>
</dbReference>
<evidence type="ECO:0000313" key="5">
    <source>
        <dbReference type="Proteomes" id="UP000190092"/>
    </source>
</evidence>
<evidence type="ECO:0000313" key="4">
    <source>
        <dbReference type="EMBL" id="SJZ35812.1"/>
    </source>
</evidence>
<dbReference type="AlphaFoldDB" id="A0A1T4JZY3"/>
<reference evidence="5" key="1">
    <citation type="submission" date="2017-02" db="EMBL/GenBank/DDBJ databases">
        <authorList>
            <person name="Varghese N."/>
            <person name="Submissions S."/>
        </authorList>
    </citation>
    <scope>NUCLEOTIDE SEQUENCE [LARGE SCALE GENOMIC DNA]</scope>
    <source>
        <strain evidence="5">ATCC 27094</strain>
    </source>
</reference>
<dbReference type="InterPro" id="IPR036291">
    <property type="entry name" value="NAD(P)-bd_dom_sf"/>
</dbReference>
<protein>
    <submittedName>
        <fullName evidence="4">Predicted dehydrogenase</fullName>
    </submittedName>
</protein>
<dbReference type="Gene3D" id="3.30.360.10">
    <property type="entry name" value="Dihydrodipicolinate Reductase, domain 2"/>
    <property type="match status" value="1"/>
</dbReference>
<name>A0A1T4JZY3_9HYPH</name>
<gene>
    <name evidence="4" type="ORF">SAMN02745126_00615</name>
</gene>
<dbReference type="SUPFAM" id="SSF51735">
    <property type="entry name" value="NAD(P)-binding Rossmann-fold domains"/>
    <property type="match status" value="1"/>
</dbReference>
<feature type="signal peptide" evidence="2">
    <location>
        <begin position="1"/>
        <end position="22"/>
    </location>
</feature>
<organism evidence="4 5">
    <name type="scientific">Enhydrobacter aerosaccus</name>
    <dbReference type="NCBI Taxonomy" id="225324"/>
    <lineage>
        <taxon>Bacteria</taxon>
        <taxon>Pseudomonadati</taxon>
        <taxon>Pseudomonadota</taxon>
        <taxon>Alphaproteobacteria</taxon>
        <taxon>Hyphomicrobiales</taxon>
        <taxon>Enhydrobacter</taxon>
    </lineage>
</organism>
<evidence type="ECO:0000259" key="3">
    <source>
        <dbReference type="Pfam" id="PF01408"/>
    </source>
</evidence>
<dbReference type="GO" id="GO:0016491">
    <property type="term" value="F:oxidoreductase activity"/>
    <property type="evidence" value="ECO:0007669"/>
    <property type="project" value="UniProtKB-KW"/>
</dbReference>
<keyword evidence="5" id="KW-1185">Reference proteome</keyword>
<dbReference type="EMBL" id="FUWJ01000001">
    <property type="protein sequence ID" value="SJZ35812.1"/>
    <property type="molecule type" value="Genomic_DNA"/>
</dbReference>
<feature type="chain" id="PRO_5012820632" evidence="2">
    <location>
        <begin position="23"/>
        <end position="325"/>
    </location>
</feature>
<dbReference type="Pfam" id="PF01408">
    <property type="entry name" value="GFO_IDH_MocA"/>
    <property type="match status" value="1"/>
</dbReference>
<dbReference type="STRING" id="225324.SAMN02745126_00615"/>
<sequence length="325" mass="34833">MMIRIGILGAGAMASAHMAAYAGCSGAKVVAVFSPTPGRAEAIATAGNAVATVDARRLIETSDIDAIDVCVPTPAHCPFVLSALDHGKHIFCETPLTPAMEEALAMRAAARRADRLLQVGLLMRSVSAYQHLKTAVESGQHGRLLDLSTWRLGSYLRPESAHHKPHYGHPAVELMTFDFDVVNWLLGMPDRLNAEEIDGDVVARLGYGDGRCATVTASGMRSPETPFTVGFRARFDDAVFELETMFEGGYPRSTFTMSKGSDASQPVATPNRNPYEVELRHFLACIDGQGDPSLLDVERAIEALTLSLATQNTTADPPSANVVPP</sequence>
<dbReference type="RefSeq" id="WP_170920760.1">
    <property type="nucleotide sequence ID" value="NZ_FUWJ01000001.1"/>
</dbReference>
<proteinExistence type="predicted"/>
<dbReference type="InterPro" id="IPR000683">
    <property type="entry name" value="Gfo/Idh/MocA-like_OxRdtase_N"/>
</dbReference>
<dbReference type="PANTHER" id="PTHR43818">
    <property type="entry name" value="BCDNA.GH03377"/>
    <property type="match status" value="1"/>
</dbReference>
<dbReference type="Gene3D" id="3.40.50.720">
    <property type="entry name" value="NAD(P)-binding Rossmann-like Domain"/>
    <property type="match status" value="1"/>
</dbReference>
<feature type="domain" description="Gfo/Idh/MocA-like oxidoreductase N-terminal" evidence="3">
    <location>
        <begin position="3"/>
        <end position="120"/>
    </location>
</feature>
<dbReference type="SUPFAM" id="SSF55347">
    <property type="entry name" value="Glyceraldehyde-3-phosphate dehydrogenase-like, C-terminal domain"/>
    <property type="match status" value="1"/>
</dbReference>
<evidence type="ECO:0000256" key="2">
    <source>
        <dbReference type="SAM" id="SignalP"/>
    </source>
</evidence>
<dbReference type="Proteomes" id="UP000190092">
    <property type="component" value="Unassembled WGS sequence"/>
</dbReference>
<dbReference type="PANTHER" id="PTHR43818:SF11">
    <property type="entry name" value="BCDNA.GH03377"/>
    <property type="match status" value="1"/>
</dbReference>